<keyword evidence="5 6" id="KW-0694">RNA-binding</keyword>
<evidence type="ECO:0000256" key="1">
    <source>
        <dbReference type="ARBA" id="ARBA00022552"/>
    </source>
</evidence>
<dbReference type="PANTHER" id="PTHR11727:SF7">
    <property type="entry name" value="DIMETHYLADENOSINE TRANSFERASE-RELATED"/>
    <property type="match status" value="1"/>
</dbReference>
<dbReference type="CDD" id="cd02440">
    <property type="entry name" value="AdoMet_MTases"/>
    <property type="match status" value="1"/>
</dbReference>
<feature type="binding site" evidence="6">
    <location>
        <position position="121"/>
    </location>
    <ligand>
        <name>S-adenosyl-L-methionine</name>
        <dbReference type="ChEBI" id="CHEBI:59789"/>
    </ligand>
</feature>
<dbReference type="SMART" id="SM00650">
    <property type="entry name" value="rADc"/>
    <property type="match status" value="1"/>
</dbReference>
<protein>
    <recommendedName>
        <fullName evidence="7">rRNA adenine N(6)-methyltransferase</fullName>
        <ecNumber evidence="7">2.1.1.-</ecNumber>
    </recommendedName>
</protein>
<dbReference type="Pfam" id="PF00398">
    <property type="entry name" value="RrnaAD"/>
    <property type="match status" value="1"/>
</dbReference>
<dbReference type="InterPro" id="IPR020598">
    <property type="entry name" value="rRNA_Ade_methylase_Trfase_N"/>
</dbReference>
<dbReference type="PROSITE" id="PS51689">
    <property type="entry name" value="SAM_RNA_A_N6_MT"/>
    <property type="match status" value="1"/>
</dbReference>
<evidence type="ECO:0000259" key="8">
    <source>
        <dbReference type="SMART" id="SM00650"/>
    </source>
</evidence>
<proteinExistence type="inferred from homology"/>
<dbReference type="NCBIfam" id="TIGR00755">
    <property type="entry name" value="ksgA"/>
    <property type="match status" value="1"/>
</dbReference>
<dbReference type="InterPro" id="IPR001737">
    <property type="entry name" value="KsgA/Erm"/>
</dbReference>
<dbReference type="Proteomes" id="UP001189429">
    <property type="component" value="Unassembled WGS sequence"/>
</dbReference>
<keyword evidence="1 7" id="KW-0698">rRNA processing</keyword>
<evidence type="ECO:0000256" key="6">
    <source>
        <dbReference type="PROSITE-ProRule" id="PRU01026"/>
    </source>
</evidence>
<evidence type="ECO:0000256" key="2">
    <source>
        <dbReference type="ARBA" id="ARBA00022603"/>
    </source>
</evidence>
<sequence>MAPAAAPVRASCRASRAALPLRRNSIRVPKVHPATGLPLSRNKGQHLIHNRGVVEKMVEAADIRSPDAVYEVGCGTGELTMRLLPLAREVHTVDIEERMVQETAQRAEACGFANLRTSTGDALRVPMPARFDVCVANLPYQISSPFLFRILKRISEGPAWRSAVLMLQREFAERLLADPGEKSFSRLSLGVRLFARAVRLFDVKSGSFVPRPRVDSTVIKLEPRVPAPGVDFAEWDAFVKLIFSKRRRTLRKQFRKLSTTSMLEQNYKIWCSLAGEAPAPGPFPDLVMSVLEEAGIAHARAYELDLDDLHGLLRDFHGRGIHFVNVRGPQGLGAPLVAEGGAAFSELGPLARGQHLGPPGAGLAGAALRAPPAPPALIGAGLTYP</sequence>
<keyword evidence="4 6" id="KW-0949">S-adenosyl-L-methionine</keyword>
<comment type="caution">
    <text evidence="9">The sequence shown here is derived from an EMBL/GenBank/DDBJ whole genome shotgun (WGS) entry which is preliminary data.</text>
</comment>
<feature type="binding site" evidence="6">
    <location>
        <position position="94"/>
    </location>
    <ligand>
        <name>S-adenosyl-L-methionine</name>
        <dbReference type="ChEBI" id="CHEBI:59789"/>
    </ligand>
</feature>
<feature type="binding site" evidence="6">
    <location>
        <position position="73"/>
    </location>
    <ligand>
        <name>S-adenosyl-L-methionine</name>
        <dbReference type="ChEBI" id="CHEBI:59789"/>
    </ligand>
</feature>
<keyword evidence="2 6" id="KW-0489">Methyltransferase</keyword>
<feature type="binding site" evidence="6">
    <location>
        <position position="48"/>
    </location>
    <ligand>
        <name>S-adenosyl-L-methionine</name>
        <dbReference type="ChEBI" id="CHEBI:59789"/>
    </ligand>
</feature>
<dbReference type="EC" id="2.1.1.-" evidence="7"/>
<dbReference type="Gene3D" id="1.10.8.480">
    <property type="match status" value="1"/>
</dbReference>
<dbReference type="InterPro" id="IPR011530">
    <property type="entry name" value="rRNA_adenine_dimethylase"/>
</dbReference>
<feature type="binding site" evidence="6">
    <location>
        <position position="46"/>
    </location>
    <ligand>
        <name>S-adenosyl-L-methionine</name>
        <dbReference type="ChEBI" id="CHEBI:59789"/>
    </ligand>
</feature>
<evidence type="ECO:0000256" key="3">
    <source>
        <dbReference type="ARBA" id="ARBA00022679"/>
    </source>
</evidence>
<evidence type="ECO:0000313" key="9">
    <source>
        <dbReference type="EMBL" id="CAK0909678.1"/>
    </source>
</evidence>
<evidence type="ECO:0000256" key="7">
    <source>
        <dbReference type="RuleBase" id="RU362106"/>
    </source>
</evidence>
<evidence type="ECO:0000256" key="5">
    <source>
        <dbReference type="ARBA" id="ARBA00022884"/>
    </source>
</evidence>
<feature type="binding site" evidence="6">
    <location>
        <position position="137"/>
    </location>
    <ligand>
        <name>S-adenosyl-L-methionine</name>
        <dbReference type="ChEBI" id="CHEBI:59789"/>
    </ligand>
</feature>
<reference evidence="9" key="1">
    <citation type="submission" date="2023-10" db="EMBL/GenBank/DDBJ databases">
        <authorList>
            <person name="Chen Y."/>
            <person name="Shah S."/>
            <person name="Dougan E. K."/>
            <person name="Thang M."/>
            <person name="Chan C."/>
        </authorList>
    </citation>
    <scope>NUCLEOTIDE SEQUENCE [LARGE SCALE GENOMIC DNA]</scope>
</reference>
<comment type="similarity">
    <text evidence="6 7">Belongs to the class I-like SAM-binding methyltransferase superfamily. rRNA adenine N(6)-methyltransferase family.</text>
</comment>
<evidence type="ECO:0000313" key="10">
    <source>
        <dbReference type="Proteomes" id="UP001189429"/>
    </source>
</evidence>
<feature type="domain" description="Ribosomal RNA adenine methylase transferase N-terminal" evidence="8">
    <location>
        <begin position="53"/>
        <end position="225"/>
    </location>
</feature>
<organism evidence="9 10">
    <name type="scientific">Prorocentrum cordatum</name>
    <dbReference type="NCBI Taxonomy" id="2364126"/>
    <lineage>
        <taxon>Eukaryota</taxon>
        <taxon>Sar</taxon>
        <taxon>Alveolata</taxon>
        <taxon>Dinophyceae</taxon>
        <taxon>Prorocentrales</taxon>
        <taxon>Prorocentraceae</taxon>
        <taxon>Prorocentrum</taxon>
    </lineage>
</organism>
<dbReference type="Gene3D" id="3.40.50.150">
    <property type="entry name" value="Vaccinia Virus protein VP39"/>
    <property type="match status" value="1"/>
</dbReference>
<dbReference type="SUPFAM" id="SSF53335">
    <property type="entry name" value="S-adenosyl-L-methionine-dependent methyltransferases"/>
    <property type="match status" value="1"/>
</dbReference>
<dbReference type="PANTHER" id="PTHR11727">
    <property type="entry name" value="DIMETHYLADENOSINE TRANSFERASE"/>
    <property type="match status" value="1"/>
</dbReference>
<dbReference type="EMBL" id="CAUYUJ010022239">
    <property type="protein sequence ID" value="CAK0909678.1"/>
    <property type="molecule type" value="Genomic_DNA"/>
</dbReference>
<dbReference type="InterPro" id="IPR029063">
    <property type="entry name" value="SAM-dependent_MTases_sf"/>
</dbReference>
<keyword evidence="3 6" id="KW-0808">Transferase</keyword>
<keyword evidence="10" id="KW-1185">Reference proteome</keyword>
<accession>A0ABN9YB42</accession>
<gene>
    <name evidence="9" type="ORF">PCOR1329_LOCUS84033</name>
</gene>
<evidence type="ECO:0000256" key="4">
    <source>
        <dbReference type="ARBA" id="ARBA00022691"/>
    </source>
</evidence>
<name>A0ABN9YB42_9DINO</name>